<dbReference type="AlphaFoldDB" id="X7EA01"/>
<accession>X7EA01</accession>
<reference evidence="1 2" key="1">
    <citation type="submission" date="2014-01" db="EMBL/GenBank/DDBJ databases">
        <title>Roseivivax halodurans JCM 10272 Genome Sequencing.</title>
        <authorList>
            <person name="Lai Q."/>
            <person name="Li G."/>
            <person name="Shao Z."/>
        </authorList>
    </citation>
    <scope>NUCLEOTIDE SEQUENCE [LARGE SCALE GENOMIC DNA]</scope>
    <source>
        <strain evidence="1 2">JCM 10272</strain>
    </source>
</reference>
<dbReference type="EMBL" id="JALZ01000053">
    <property type="protein sequence ID" value="ETX12782.1"/>
    <property type="molecule type" value="Genomic_DNA"/>
</dbReference>
<dbReference type="STRING" id="1449350.OCH239_17100"/>
<sequence>MPNTLAHIGVQTLVTRGLMRGADIKWIWLGCIIPDLPWIGQRIVQAVRPDMSLVDLRLYAIAQSSLLLCVVLSAALALFSRARIRVFGILAGGSLLHLLLDAMQTKWGNGVVLGAPFDWTLLNFELFWPEHPLSLALTVLGCLVAAWTFLRAPPDTSDLCLPGGAGGMAAAALLTIWLLGPMLLIPGAERADLHHAATLRLGPTERAGRAIAFDRARVTGEGGQAQVWSGETLSLTGHRPEESGTISLRGQFTGSGAVVVSEHHTHISGLRDYASYVGLILVAALWVLAFALPQRRHSNSP</sequence>
<proteinExistence type="predicted"/>
<keyword evidence="2" id="KW-1185">Reference proteome</keyword>
<comment type="caution">
    <text evidence="1">The sequence shown here is derived from an EMBL/GenBank/DDBJ whole genome shotgun (WGS) entry which is preliminary data.</text>
</comment>
<dbReference type="OrthoDB" id="5432149at2"/>
<dbReference type="Proteomes" id="UP000022447">
    <property type="component" value="Unassembled WGS sequence"/>
</dbReference>
<evidence type="ECO:0008006" key="3">
    <source>
        <dbReference type="Google" id="ProtNLM"/>
    </source>
</evidence>
<evidence type="ECO:0000313" key="1">
    <source>
        <dbReference type="EMBL" id="ETX12782.1"/>
    </source>
</evidence>
<gene>
    <name evidence="1" type="ORF">OCH239_17100</name>
</gene>
<name>X7EA01_9RHOB</name>
<dbReference type="RefSeq" id="WP_037266814.1">
    <property type="nucleotide sequence ID" value="NZ_JALZ01000053.1"/>
</dbReference>
<evidence type="ECO:0000313" key="2">
    <source>
        <dbReference type="Proteomes" id="UP000022447"/>
    </source>
</evidence>
<protein>
    <recommendedName>
        <fullName evidence="3">Metal-dependent hydrolase</fullName>
    </recommendedName>
</protein>
<organism evidence="1 2">
    <name type="scientific">Roseivivax halodurans JCM 10272</name>
    <dbReference type="NCBI Taxonomy" id="1449350"/>
    <lineage>
        <taxon>Bacteria</taxon>
        <taxon>Pseudomonadati</taxon>
        <taxon>Pseudomonadota</taxon>
        <taxon>Alphaproteobacteria</taxon>
        <taxon>Rhodobacterales</taxon>
        <taxon>Roseobacteraceae</taxon>
        <taxon>Roseivivax</taxon>
    </lineage>
</organism>